<comment type="similarity">
    <text evidence="3">Belongs to the aldehyde dehydrogenase family.</text>
</comment>
<feature type="active site" evidence="2">
    <location>
        <position position="234"/>
    </location>
</feature>
<organism evidence="6">
    <name type="scientific">Ditylum brightwellii</name>
    <dbReference type="NCBI Taxonomy" id="49249"/>
    <lineage>
        <taxon>Eukaryota</taxon>
        <taxon>Sar</taxon>
        <taxon>Stramenopiles</taxon>
        <taxon>Ochrophyta</taxon>
        <taxon>Bacillariophyta</taxon>
        <taxon>Mediophyceae</taxon>
        <taxon>Lithodesmiophycidae</taxon>
        <taxon>Lithodesmiales</taxon>
        <taxon>Lithodesmiaceae</taxon>
        <taxon>Ditylum</taxon>
    </lineage>
</organism>
<dbReference type="InterPro" id="IPR016163">
    <property type="entry name" value="Ald_DH_C"/>
</dbReference>
<sequence length="479" mass="51426">MVQGVNISDDGYIINTNPATNEEISRIRVSTQSEIDETIQKANEAQLTWSAVPLTERISILKNICYAFGHEALSSKLAAKITEEMGKPISEAEDEVKEMINKDALLDLIQKANEDVVLGGSVLVRDALGVVAIVSPWNFPAGEIPLLALPALAAGNAVIVKPSEVAPECGAMVVQTFASLLPPNTIQLLQGDGTVGEMLVQSQDIHMVAMTGSSATGKKIMEKCAPKLKRLVLELGGKDPMVVFADADLDKAVNDAVTFSLFNTGQVCCAVERVYVEKSIQESFEQKVVEAAKAYVVGDGRVREHNVGPMVSAMQRDHVAKQVDDALKHGAKMLYQGGIPDSSSSLTNTGDNNNTQKGNYYPVTVLSGLKQDMDIQQAETFGPVVAISSFDGSEEEAVRLANDTEYGLAGYVYSTDIDKAGRVARRMQSGQVGINCYSLLEADTACPWVGHKSSGFGYHSGEEGFKQFSIPKSLVYPGK</sequence>
<dbReference type="FunFam" id="3.40.309.10:FF:000009">
    <property type="entry name" value="Aldehyde dehydrogenase A"/>
    <property type="match status" value="1"/>
</dbReference>
<evidence type="ECO:0000259" key="4">
    <source>
        <dbReference type="Pfam" id="PF00171"/>
    </source>
</evidence>
<dbReference type="Pfam" id="PF00171">
    <property type="entry name" value="Aldedh"/>
    <property type="match status" value="1"/>
</dbReference>
<dbReference type="Gene3D" id="3.40.309.10">
    <property type="entry name" value="Aldehyde Dehydrogenase, Chain A, domain 2"/>
    <property type="match status" value="1"/>
</dbReference>
<evidence type="ECO:0000313" key="5">
    <source>
        <dbReference type="EMBL" id="CAE4603554.1"/>
    </source>
</evidence>
<dbReference type="CDD" id="cd07078">
    <property type="entry name" value="ALDH"/>
    <property type="match status" value="1"/>
</dbReference>
<dbReference type="EMBL" id="HBNS01016204">
    <property type="protein sequence ID" value="CAE4603556.1"/>
    <property type="molecule type" value="Transcribed_RNA"/>
</dbReference>
<keyword evidence="1 3" id="KW-0560">Oxidoreductase</keyword>
<evidence type="ECO:0000313" key="6">
    <source>
        <dbReference type="EMBL" id="CAE4603556.1"/>
    </source>
</evidence>
<dbReference type="EMBL" id="HBNS01016203">
    <property type="protein sequence ID" value="CAE4603554.1"/>
    <property type="molecule type" value="Transcribed_RNA"/>
</dbReference>
<protein>
    <recommendedName>
        <fullName evidence="4">Aldehyde dehydrogenase domain-containing protein</fullName>
    </recommendedName>
</protein>
<evidence type="ECO:0000256" key="2">
    <source>
        <dbReference type="PROSITE-ProRule" id="PRU10007"/>
    </source>
</evidence>
<dbReference type="Gene3D" id="3.40.605.10">
    <property type="entry name" value="Aldehyde Dehydrogenase, Chain A, domain 1"/>
    <property type="match status" value="1"/>
</dbReference>
<accession>A0A6V2EH17</accession>
<feature type="domain" description="Aldehyde dehydrogenase" evidence="4">
    <location>
        <begin position="12"/>
        <end position="472"/>
    </location>
</feature>
<dbReference type="PROSITE" id="PS00070">
    <property type="entry name" value="ALDEHYDE_DEHYDR_CYS"/>
    <property type="match status" value="1"/>
</dbReference>
<evidence type="ECO:0000256" key="3">
    <source>
        <dbReference type="RuleBase" id="RU003345"/>
    </source>
</evidence>
<dbReference type="SUPFAM" id="SSF53720">
    <property type="entry name" value="ALDH-like"/>
    <property type="match status" value="1"/>
</dbReference>
<dbReference type="GO" id="GO:0016620">
    <property type="term" value="F:oxidoreductase activity, acting on the aldehyde or oxo group of donors, NAD or NADP as acceptor"/>
    <property type="evidence" value="ECO:0007669"/>
    <property type="project" value="InterPro"/>
</dbReference>
<evidence type="ECO:0000256" key="1">
    <source>
        <dbReference type="ARBA" id="ARBA00023002"/>
    </source>
</evidence>
<reference evidence="6" key="1">
    <citation type="submission" date="2021-01" db="EMBL/GenBank/DDBJ databases">
        <authorList>
            <person name="Corre E."/>
            <person name="Pelletier E."/>
            <person name="Niang G."/>
            <person name="Scheremetjew M."/>
            <person name="Finn R."/>
            <person name="Kale V."/>
            <person name="Holt S."/>
            <person name="Cochrane G."/>
            <person name="Meng A."/>
            <person name="Brown T."/>
            <person name="Cohen L."/>
        </authorList>
    </citation>
    <scope>NUCLEOTIDE SEQUENCE</scope>
    <source>
        <strain evidence="6">GSO104</strain>
    </source>
</reference>
<dbReference type="InterPro" id="IPR029510">
    <property type="entry name" value="Ald_DH_CS_GLU"/>
</dbReference>
<dbReference type="InterPro" id="IPR016161">
    <property type="entry name" value="Ald_DH/histidinol_DH"/>
</dbReference>
<gene>
    <name evidence="5" type="ORF">DBRI00130_LOCUS12997</name>
    <name evidence="6" type="ORF">DBRI00130_LOCUS12998</name>
</gene>
<name>A0A6V2EH17_9STRA</name>
<proteinExistence type="inferred from homology"/>
<dbReference type="InterPro" id="IPR016162">
    <property type="entry name" value="Ald_DH_N"/>
</dbReference>
<dbReference type="AlphaFoldDB" id="A0A6V2EH17"/>
<dbReference type="InterPro" id="IPR015590">
    <property type="entry name" value="Aldehyde_DH_dom"/>
</dbReference>
<dbReference type="PROSITE" id="PS00687">
    <property type="entry name" value="ALDEHYDE_DEHYDR_GLU"/>
    <property type="match status" value="1"/>
</dbReference>
<dbReference type="PANTHER" id="PTHR11699">
    <property type="entry name" value="ALDEHYDE DEHYDROGENASE-RELATED"/>
    <property type="match status" value="1"/>
</dbReference>
<dbReference type="InterPro" id="IPR016160">
    <property type="entry name" value="Ald_DH_CS_CYS"/>
</dbReference>